<accession>A0A7W6JGT0</accession>
<evidence type="ECO:0000259" key="1">
    <source>
        <dbReference type="Pfam" id="PF09356"/>
    </source>
</evidence>
<gene>
    <name evidence="2" type="ORF">GGR12_002766</name>
</gene>
<feature type="domain" description="Bacteriophage phiJL001 Gp84 C-terminal" evidence="1">
    <location>
        <begin position="172"/>
        <end position="199"/>
    </location>
</feature>
<dbReference type="Proteomes" id="UP000529946">
    <property type="component" value="Unassembled WGS sequence"/>
</dbReference>
<proteinExistence type="predicted"/>
<evidence type="ECO:0000313" key="3">
    <source>
        <dbReference type="Proteomes" id="UP000529946"/>
    </source>
</evidence>
<reference evidence="2 3" key="1">
    <citation type="submission" date="2020-08" db="EMBL/GenBank/DDBJ databases">
        <title>Genomic Encyclopedia of Type Strains, Phase IV (KMG-IV): sequencing the most valuable type-strain genomes for metagenomic binning, comparative biology and taxonomic classification.</title>
        <authorList>
            <person name="Goeker M."/>
        </authorList>
    </citation>
    <scope>NUCLEOTIDE SEQUENCE [LARGE SCALE GENOMIC DNA]</scope>
    <source>
        <strain evidence="2 3">DSM 23960</strain>
    </source>
</reference>
<dbReference type="Pfam" id="PF09356">
    <property type="entry name" value="Phage_BR0599"/>
    <property type="match status" value="1"/>
</dbReference>
<protein>
    <recommendedName>
        <fullName evidence="1">Bacteriophage phiJL001 Gp84 C-terminal domain-containing protein</fullName>
    </recommendedName>
</protein>
<organism evidence="2 3">
    <name type="scientific">Brevundimonas lenta</name>
    <dbReference type="NCBI Taxonomy" id="424796"/>
    <lineage>
        <taxon>Bacteria</taxon>
        <taxon>Pseudomonadati</taxon>
        <taxon>Pseudomonadota</taxon>
        <taxon>Alphaproteobacteria</taxon>
        <taxon>Caulobacterales</taxon>
        <taxon>Caulobacteraceae</taxon>
        <taxon>Brevundimonas</taxon>
    </lineage>
</organism>
<dbReference type="AlphaFoldDB" id="A0A7W6JGT0"/>
<sequence>MREIPEEMAARIESGAATLCHAWMLTRLDGTVLGFTDHDRDLEVGGVTCRAASGWTAGATGTAEGLAAGSGAAAGGLDDDAITAGDLQAGLYDGAAVEIWRVDWARPDLRVRLQTARLAKVRQEGTGFTADLEGPMAALERVVGRTYGRECDAVLGDARCGVDPAGFPGVRCDRRWETCVGTFGNGARFRGFPDVPGDDFLTAAPVEGGRNDGRRRR</sequence>
<dbReference type="NCBIfam" id="TIGR02218">
    <property type="entry name" value="phg_TIGR02218"/>
    <property type="match status" value="1"/>
</dbReference>
<dbReference type="EMBL" id="JACIDM010000003">
    <property type="protein sequence ID" value="MBB4083878.1"/>
    <property type="molecule type" value="Genomic_DNA"/>
</dbReference>
<name>A0A7W6JGT0_9CAUL</name>
<comment type="caution">
    <text evidence="2">The sequence shown here is derived from an EMBL/GenBank/DDBJ whole genome shotgun (WGS) entry which is preliminary data.</text>
</comment>
<keyword evidence="3" id="KW-1185">Reference proteome</keyword>
<dbReference type="Pfam" id="PF09931">
    <property type="entry name" value="Phage_phiJL001_Gp84_N"/>
    <property type="match status" value="1"/>
</dbReference>
<dbReference type="RefSeq" id="WP_183205022.1">
    <property type="nucleotide sequence ID" value="NZ_BAAAER010000003.1"/>
</dbReference>
<dbReference type="InterPro" id="IPR018964">
    <property type="entry name" value="Phage_phiJL001_Gp84_C"/>
</dbReference>
<dbReference type="InterPro" id="IPR011928">
    <property type="entry name" value="Phage_phiJL001_Gp84"/>
</dbReference>
<evidence type="ECO:0000313" key="2">
    <source>
        <dbReference type="EMBL" id="MBB4083878.1"/>
    </source>
</evidence>